<dbReference type="Gene3D" id="3.40.630.30">
    <property type="match status" value="1"/>
</dbReference>
<gene>
    <name evidence="2" type="ORF">AsAng_0052020</name>
</gene>
<proteinExistence type="predicted"/>
<dbReference type="InterPro" id="IPR038740">
    <property type="entry name" value="BioF2-like_GNAT_dom"/>
</dbReference>
<dbReference type="KEGG" id="aup:AsAng_0052020"/>
<dbReference type="AlphaFoldDB" id="A0A915YK45"/>
<sequence length="430" mass="50192">MYYMFSSNNASKQFINSNQQPIEVYPLPKNTGYAIQVSDSIKEIQNTWDAVAPKENLFLQSAYLQTLEDFPPKKMSFKYVIFYHNDHPIGIAYHQVFRLNVEESLQQNTDEENNQSNCIIRAFSNAIKKWFIKRAEFNLLICGNLLLTGEYGFHFNQKMEDTKAAVLIQDSLDLVQTILDKEQTKISVHLLKDYKVETCDQLKKQLQKETYHPFLMQPSMYMNIRPHWESFENYLADMSSKYRVRAKRARKKGSAIIKKELNLEEIEANEERIHELYKMIADGAGFNAFLLHPKYFTELKRSLGDRYKLTAYFIDDHLVAFYTAIFNYDEMDAHFLGVDGNYNREHQVYLNILYDLVNRAIEGGVKNIDFARTALEIKSSVGAVSQDMLCFFKHRNTLSSKVLQFVFDSLNPKEEWQPRSPFKANTAPVV</sequence>
<accession>A0A915YK45</accession>
<feature type="domain" description="BioF2-like acetyltransferase" evidence="1">
    <location>
        <begin position="240"/>
        <end position="375"/>
    </location>
</feature>
<dbReference type="Proteomes" id="UP001060919">
    <property type="component" value="Chromosome"/>
</dbReference>
<protein>
    <submittedName>
        <fullName evidence="2">GNAT family N-acetyltransferase</fullName>
    </submittedName>
</protein>
<evidence type="ECO:0000259" key="1">
    <source>
        <dbReference type="Pfam" id="PF13480"/>
    </source>
</evidence>
<evidence type="ECO:0000313" key="3">
    <source>
        <dbReference type="Proteomes" id="UP001060919"/>
    </source>
</evidence>
<name>A0A915YK45_9BACT</name>
<dbReference type="RefSeq" id="WP_264789635.1">
    <property type="nucleotide sequence ID" value="NZ_AP026867.1"/>
</dbReference>
<dbReference type="Pfam" id="PF13480">
    <property type="entry name" value="Acetyltransf_6"/>
    <property type="match status" value="1"/>
</dbReference>
<dbReference type="EMBL" id="AP026867">
    <property type="protein sequence ID" value="BDS14422.1"/>
    <property type="molecule type" value="Genomic_DNA"/>
</dbReference>
<keyword evidence="3" id="KW-1185">Reference proteome</keyword>
<evidence type="ECO:0000313" key="2">
    <source>
        <dbReference type="EMBL" id="BDS14422.1"/>
    </source>
</evidence>
<reference evidence="2" key="1">
    <citation type="submission" date="2022-09" db="EMBL/GenBank/DDBJ databases">
        <title>Aureispira anguillicida sp. nov., isolated from Leptocephalus of Japanese eel Anguilla japonica.</title>
        <authorList>
            <person name="Yuasa K."/>
            <person name="Mekata T."/>
            <person name="Ikunari K."/>
        </authorList>
    </citation>
    <scope>NUCLEOTIDE SEQUENCE</scope>
    <source>
        <strain evidence="2">EL160426</strain>
    </source>
</reference>
<dbReference type="InterPro" id="IPR016181">
    <property type="entry name" value="Acyl_CoA_acyltransferase"/>
</dbReference>
<dbReference type="SUPFAM" id="SSF55729">
    <property type="entry name" value="Acyl-CoA N-acyltransferases (Nat)"/>
    <property type="match status" value="1"/>
</dbReference>
<organism evidence="2 3">
    <name type="scientific">Aureispira anguillae</name>
    <dbReference type="NCBI Taxonomy" id="2864201"/>
    <lineage>
        <taxon>Bacteria</taxon>
        <taxon>Pseudomonadati</taxon>
        <taxon>Bacteroidota</taxon>
        <taxon>Saprospiria</taxon>
        <taxon>Saprospirales</taxon>
        <taxon>Saprospiraceae</taxon>
        <taxon>Aureispira</taxon>
    </lineage>
</organism>